<dbReference type="PANTHER" id="PTHR20974:SF0">
    <property type="entry name" value="UPF0585 PROTEIN CG18661"/>
    <property type="match status" value="1"/>
</dbReference>
<evidence type="ECO:0000313" key="2">
    <source>
        <dbReference type="Proteomes" id="UP000696485"/>
    </source>
</evidence>
<dbReference type="PANTHER" id="PTHR20974">
    <property type="entry name" value="UPF0585 PROTEIN CG18661"/>
    <property type="match status" value="1"/>
</dbReference>
<gene>
    <name evidence="1" type="ORF">BG006_010872</name>
</gene>
<evidence type="ECO:0000313" key="1">
    <source>
        <dbReference type="EMBL" id="KAF9325634.1"/>
    </source>
</evidence>
<dbReference type="InterPro" id="IPR010342">
    <property type="entry name" value="DUF938"/>
</dbReference>
<dbReference type="Pfam" id="PF06080">
    <property type="entry name" value="DUF938"/>
    <property type="match status" value="1"/>
</dbReference>
<reference evidence="1" key="1">
    <citation type="journal article" date="2020" name="Fungal Divers.">
        <title>Resolving the Mortierellaceae phylogeny through synthesis of multi-gene phylogenetics and phylogenomics.</title>
        <authorList>
            <person name="Vandepol N."/>
            <person name="Liber J."/>
            <person name="Desiro A."/>
            <person name="Na H."/>
            <person name="Kennedy M."/>
            <person name="Barry K."/>
            <person name="Grigoriev I.V."/>
            <person name="Miller A.N."/>
            <person name="O'Donnell K."/>
            <person name="Stajich J.E."/>
            <person name="Bonito G."/>
        </authorList>
    </citation>
    <scope>NUCLEOTIDE SEQUENCE</scope>
    <source>
        <strain evidence="1">NVP1</strain>
    </source>
</reference>
<organism evidence="1 2">
    <name type="scientific">Podila minutissima</name>
    <dbReference type="NCBI Taxonomy" id="64525"/>
    <lineage>
        <taxon>Eukaryota</taxon>
        <taxon>Fungi</taxon>
        <taxon>Fungi incertae sedis</taxon>
        <taxon>Mucoromycota</taxon>
        <taxon>Mortierellomycotina</taxon>
        <taxon>Mortierellomycetes</taxon>
        <taxon>Mortierellales</taxon>
        <taxon>Mortierellaceae</taxon>
        <taxon>Podila</taxon>
    </lineage>
</organism>
<comment type="caution">
    <text evidence="1">The sequence shown here is derived from an EMBL/GenBank/DDBJ whole genome shotgun (WGS) entry which is preliminary data.</text>
</comment>
<name>A0A9P5SGL7_9FUNG</name>
<sequence>MAQTAPAPHRASIVEGGVVYKQNLGEFVKKDSKVFFAATDRNKEATLEQLRPYLADAVQVLKVGSGSCQHIYHFAREFPGVVFQPTEYDTSLFTSIEAYTNDLLSQATTSISTAS</sequence>
<dbReference type="EMBL" id="JAAAUY010000894">
    <property type="protein sequence ID" value="KAF9325634.1"/>
    <property type="molecule type" value="Genomic_DNA"/>
</dbReference>
<dbReference type="AlphaFoldDB" id="A0A9P5SGL7"/>
<keyword evidence="2" id="KW-1185">Reference proteome</keyword>
<accession>A0A9P5SGL7</accession>
<dbReference type="Proteomes" id="UP000696485">
    <property type="component" value="Unassembled WGS sequence"/>
</dbReference>
<protein>
    <submittedName>
        <fullName evidence="1">Uncharacterized protein</fullName>
    </submittedName>
</protein>
<proteinExistence type="predicted"/>